<reference evidence="2" key="1">
    <citation type="submission" date="2021-04" db="EMBL/GenBank/DDBJ databases">
        <title>Genome based classification of Actinospica acidithermotolerans sp. nov., an actinobacterium isolated from an Indonesian hot spring.</title>
        <authorList>
            <person name="Kusuma A.B."/>
            <person name="Putra K.E."/>
            <person name="Nafisah S."/>
            <person name="Loh J."/>
            <person name="Nouioui I."/>
            <person name="Goodfellow M."/>
        </authorList>
    </citation>
    <scope>NUCLEOTIDE SEQUENCE</scope>
    <source>
        <strain evidence="2">MGRD01-02</strain>
    </source>
</reference>
<dbReference type="AlphaFoldDB" id="A0A941IHG0"/>
<evidence type="ECO:0000256" key="1">
    <source>
        <dbReference type="SAM" id="MobiDB-lite"/>
    </source>
</evidence>
<sequence>MSMSSGAYSAPSVDESGIYQTEYTGGPAAQQPAGGGASGSSGGGGGSSPSFQVQSDGMRAQAAVIADCGSRAAQVLTNLRAALVSGGEPWGTDDLGKKFGHSYTGPANQGFASIAGLGAALTNVANLLAAQADNYDKVEQHLTDRMNKIGESLGGAAAGSGAGTSA</sequence>
<keyword evidence="3" id="KW-1185">Reference proteome</keyword>
<evidence type="ECO:0000313" key="2">
    <source>
        <dbReference type="EMBL" id="MBR7825148.1"/>
    </source>
</evidence>
<dbReference type="RefSeq" id="WP_212516304.1">
    <property type="nucleotide sequence ID" value="NZ_JAGSOH010000003.1"/>
</dbReference>
<feature type="compositionally biased region" description="Gly residues" evidence="1">
    <location>
        <begin position="33"/>
        <end position="47"/>
    </location>
</feature>
<proteinExistence type="predicted"/>
<dbReference type="Gene3D" id="1.10.287.1060">
    <property type="entry name" value="ESAT-6-like"/>
    <property type="match status" value="1"/>
</dbReference>
<dbReference type="Proteomes" id="UP000676325">
    <property type="component" value="Unassembled WGS sequence"/>
</dbReference>
<feature type="region of interest" description="Disordered" evidence="1">
    <location>
        <begin position="18"/>
        <end position="54"/>
    </location>
</feature>
<comment type="caution">
    <text evidence="2">The sequence shown here is derived from an EMBL/GenBank/DDBJ whole genome shotgun (WGS) entry which is preliminary data.</text>
</comment>
<accession>A0A941IHG0</accession>
<evidence type="ECO:0000313" key="3">
    <source>
        <dbReference type="Proteomes" id="UP000676325"/>
    </source>
</evidence>
<protein>
    <recommendedName>
        <fullName evidence="4">WXG100 family type VII secretion target</fullName>
    </recommendedName>
</protein>
<gene>
    <name evidence="2" type="ORF">KDK95_02435</name>
</gene>
<evidence type="ECO:0008006" key="4">
    <source>
        <dbReference type="Google" id="ProtNLM"/>
    </source>
</evidence>
<organism evidence="2 3">
    <name type="scientific">Actinospica acidithermotolerans</name>
    <dbReference type="NCBI Taxonomy" id="2828514"/>
    <lineage>
        <taxon>Bacteria</taxon>
        <taxon>Bacillati</taxon>
        <taxon>Actinomycetota</taxon>
        <taxon>Actinomycetes</taxon>
        <taxon>Catenulisporales</taxon>
        <taxon>Actinospicaceae</taxon>
        <taxon>Actinospica</taxon>
    </lineage>
</organism>
<dbReference type="EMBL" id="JAGSOH010000003">
    <property type="protein sequence ID" value="MBR7825148.1"/>
    <property type="molecule type" value="Genomic_DNA"/>
</dbReference>
<name>A0A941IHG0_9ACTN</name>